<sequence>MDSSTGDNWVTMKGEFLGILVCNHFCKPAQGLFSPVVAPKAQHDDGSLDLILVHGSGRLRLFCFFVAYQFCWHLLLPFVEYVKVLKLLYHSPPIKHLMTPLTLRP</sequence>
<dbReference type="EnsemblPlants" id="AET7Gv20757000.12">
    <property type="protein sequence ID" value="AET7Gv20757000.12"/>
    <property type="gene ID" value="AET7Gv20757000"/>
</dbReference>
<dbReference type="PANTHER" id="PTHR12358">
    <property type="entry name" value="SPHINGOSINE KINASE"/>
    <property type="match status" value="1"/>
</dbReference>
<dbReference type="PANTHER" id="PTHR12358:SF37">
    <property type="entry name" value="OS08G0152700 PROTEIN"/>
    <property type="match status" value="1"/>
</dbReference>
<reference evidence="1" key="4">
    <citation type="submission" date="2019-03" db="UniProtKB">
        <authorList>
            <consortium name="EnsemblPlants"/>
        </authorList>
    </citation>
    <scope>IDENTIFICATION</scope>
</reference>
<name>A0A453RYB6_AEGTS</name>
<dbReference type="GO" id="GO:0016020">
    <property type="term" value="C:membrane"/>
    <property type="evidence" value="ECO:0007669"/>
    <property type="project" value="GOC"/>
</dbReference>
<proteinExistence type="predicted"/>
<dbReference type="GO" id="GO:0001729">
    <property type="term" value="F:ceramide kinase activity"/>
    <property type="evidence" value="ECO:0007669"/>
    <property type="project" value="TreeGrafter"/>
</dbReference>
<dbReference type="Gramene" id="AET7Gv20757000.12">
    <property type="protein sequence ID" value="AET7Gv20757000.12"/>
    <property type="gene ID" value="AET7Gv20757000"/>
</dbReference>
<dbReference type="Proteomes" id="UP000015105">
    <property type="component" value="Chromosome 7D"/>
</dbReference>
<reference evidence="1" key="5">
    <citation type="journal article" date="2021" name="G3 (Bethesda)">
        <title>Aegilops tauschii genome assembly Aet v5.0 features greater sequence contiguity and improved annotation.</title>
        <authorList>
            <person name="Wang L."/>
            <person name="Zhu T."/>
            <person name="Rodriguez J.C."/>
            <person name="Deal K.R."/>
            <person name="Dubcovsky J."/>
            <person name="McGuire P.E."/>
            <person name="Lux T."/>
            <person name="Spannagl M."/>
            <person name="Mayer K.F.X."/>
            <person name="Baldrich P."/>
            <person name="Meyers B.C."/>
            <person name="Huo N."/>
            <person name="Gu Y.Q."/>
            <person name="Zhou H."/>
            <person name="Devos K.M."/>
            <person name="Bennetzen J.L."/>
            <person name="Unver T."/>
            <person name="Budak H."/>
            <person name="Gulick P.J."/>
            <person name="Galiba G."/>
            <person name="Kalapos B."/>
            <person name="Nelson D.R."/>
            <person name="Li P."/>
            <person name="You F.M."/>
            <person name="Luo M.C."/>
            <person name="Dvorak J."/>
        </authorList>
    </citation>
    <scope>NUCLEOTIDE SEQUENCE [LARGE SCALE GENOMIC DNA]</scope>
    <source>
        <strain evidence="1">cv. AL8/78</strain>
    </source>
</reference>
<dbReference type="SUPFAM" id="SSF111331">
    <property type="entry name" value="NAD kinase/diacylglycerol kinase-like"/>
    <property type="match status" value="1"/>
</dbReference>
<reference evidence="2" key="1">
    <citation type="journal article" date="2014" name="Science">
        <title>Ancient hybridizations among the ancestral genomes of bread wheat.</title>
        <authorList>
            <consortium name="International Wheat Genome Sequencing Consortium,"/>
            <person name="Marcussen T."/>
            <person name="Sandve S.R."/>
            <person name="Heier L."/>
            <person name="Spannagl M."/>
            <person name="Pfeifer M."/>
            <person name="Jakobsen K.S."/>
            <person name="Wulff B.B."/>
            <person name="Steuernagel B."/>
            <person name="Mayer K.F."/>
            <person name="Olsen O.A."/>
        </authorList>
    </citation>
    <scope>NUCLEOTIDE SEQUENCE [LARGE SCALE GENOMIC DNA]</scope>
    <source>
        <strain evidence="2">cv. AL8/78</strain>
    </source>
</reference>
<evidence type="ECO:0000313" key="1">
    <source>
        <dbReference type="EnsemblPlants" id="AET7Gv20757000.12"/>
    </source>
</evidence>
<reference evidence="1" key="3">
    <citation type="journal article" date="2017" name="Nature">
        <title>Genome sequence of the progenitor of the wheat D genome Aegilops tauschii.</title>
        <authorList>
            <person name="Luo M.C."/>
            <person name="Gu Y.Q."/>
            <person name="Puiu D."/>
            <person name="Wang H."/>
            <person name="Twardziok S.O."/>
            <person name="Deal K.R."/>
            <person name="Huo N."/>
            <person name="Zhu T."/>
            <person name="Wang L."/>
            <person name="Wang Y."/>
            <person name="McGuire P.E."/>
            <person name="Liu S."/>
            <person name="Long H."/>
            <person name="Ramasamy R.K."/>
            <person name="Rodriguez J.C."/>
            <person name="Van S.L."/>
            <person name="Yuan L."/>
            <person name="Wang Z."/>
            <person name="Xia Z."/>
            <person name="Xiao L."/>
            <person name="Anderson O.D."/>
            <person name="Ouyang S."/>
            <person name="Liang Y."/>
            <person name="Zimin A.V."/>
            <person name="Pertea G."/>
            <person name="Qi P."/>
            <person name="Bennetzen J.L."/>
            <person name="Dai X."/>
            <person name="Dawson M.W."/>
            <person name="Muller H.G."/>
            <person name="Kugler K."/>
            <person name="Rivarola-Duarte L."/>
            <person name="Spannagl M."/>
            <person name="Mayer K.F.X."/>
            <person name="Lu F.H."/>
            <person name="Bevan M.W."/>
            <person name="Leroy P."/>
            <person name="Li P."/>
            <person name="You F.M."/>
            <person name="Sun Q."/>
            <person name="Liu Z."/>
            <person name="Lyons E."/>
            <person name="Wicker T."/>
            <person name="Salzberg S.L."/>
            <person name="Devos K.M."/>
            <person name="Dvorak J."/>
        </authorList>
    </citation>
    <scope>NUCLEOTIDE SEQUENCE [LARGE SCALE GENOMIC DNA]</scope>
    <source>
        <strain evidence="1">cv. AL8/78</strain>
    </source>
</reference>
<evidence type="ECO:0000313" key="2">
    <source>
        <dbReference type="Proteomes" id="UP000015105"/>
    </source>
</evidence>
<dbReference type="InterPro" id="IPR050187">
    <property type="entry name" value="Lipid_Phosphate_FormReg"/>
</dbReference>
<keyword evidence="2" id="KW-1185">Reference proteome</keyword>
<accession>A0A453RYB6</accession>
<reference evidence="2" key="2">
    <citation type="journal article" date="2017" name="Nat. Plants">
        <title>The Aegilops tauschii genome reveals multiple impacts of transposons.</title>
        <authorList>
            <person name="Zhao G."/>
            <person name="Zou C."/>
            <person name="Li K."/>
            <person name="Wang K."/>
            <person name="Li T."/>
            <person name="Gao L."/>
            <person name="Zhang X."/>
            <person name="Wang H."/>
            <person name="Yang Z."/>
            <person name="Liu X."/>
            <person name="Jiang W."/>
            <person name="Mao L."/>
            <person name="Kong X."/>
            <person name="Jiao Y."/>
            <person name="Jia J."/>
        </authorList>
    </citation>
    <scope>NUCLEOTIDE SEQUENCE [LARGE SCALE GENOMIC DNA]</scope>
    <source>
        <strain evidence="2">cv. AL8/78</strain>
    </source>
</reference>
<dbReference type="AlphaFoldDB" id="A0A453RYB6"/>
<dbReference type="GO" id="GO:0006672">
    <property type="term" value="P:ceramide metabolic process"/>
    <property type="evidence" value="ECO:0007669"/>
    <property type="project" value="TreeGrafter"/>
</dbReference>
<dbReference type="InterPro" id="IPR016064">
    <property type="entry name" value="NAD/diacylglycerol_kinase_sf"/>
</dbReference>
<protein>
    <submittedName>
        <fullName evidence="1">Uncharacterized protein</fullName>
    </submittedName>
</protein>
<dbReference type="Gene3D" id="2.60.200.40">
    <property type="match status" value="1"/>
</dbReference>
<organism evidence="1 2">
    <name type="scientific">Aegilops tauschii subsp. strangulata</name>
    <name type="common">Goatgrass</name>
    <dbReference type="NCBI Taxonomy" id="200361"/>
    <lineage>
        <taxon>Eukaryota</taxon>
        <taxon>Viridiplantae</taxon>
        <taxon>Streptophyta</taxon>
        <taxon>Embryophyta</taxon>
        <taxon>Tracheophyta</taxon>
        <taxon>Spermatophyta</taxon>
        <taxon>Magnoliopsida</taxon>
        <taxon>Liliopsida</taxon>
        <taxon>Poales</taxon>
        <taxon>Poaceae</taxon>
        <taxon>BOP clade</taxon>
        <taxon>Pooideae</taxon>
        <taxon>Triticodae</taxon>
        <taxon>Triticeae</taxon>
        <taxon>Triticinae</taxon>
        <taxon>Aegilops</taxon>
    </lineage>
</organism>